<dbReference type="InterPro" id="IPR029058">
    <property type="entry name" value="AB_hydrolase_fold"/>
</dbReference>
<dbReference type="Proteomes" id="UP000198348">
    <property type="component" value="Unassembled WGS sequence"/>
</dbReference>
<sequence length="308" mass="33611">MTRRLVLVHGRDQQKKDAVALKAEWVDALRSGLRENGLELPIAESDIRFPYYGDTLYQLDSGVSTEDAAAVILRGDGVPGEEQRFLHAVMMDLLQRHEVTEEQIDEVADSDVIERGPRDWGWVRATARAIDRFVPGASSAVLILFTSDVYVYLTNPAIRTAIDTGVASALAPGAESVVVGHSLGSVVAYNVLRHQRAAGGSGGRRTVPLFVTLGSPLAVTAIRRVLEKPTRCPECASHWFNALDERDFVALHPLDTTHFPLSPEEPGISNKDDVHNSTANRHGISGYLQDKDVARRIHDALVGTSPVP</sequence>
<dbReference type="AlphaFoldDB" id="A0A238YU01"/>
<evidence type="ECO:0000313" key="2">
    <source>
        <dbReference type="Proteomes" id="UP000198348"/>
    </source>
</evidence>
<dbReference type="OrthoDB" id="3483116at2"/>
<dbReference type="Gene3D" id="3.40.50.1820">
    <property type="entry name" value="alpha/beta hydrolase"/>
    <property type="match status" value="1"/>
</dbReference>
<organism evidence="1 2">
    <name type="scientific">Haloechinothrix alba</name>
    <dbReference type="NCBI Taxonomy" id="664784"/>
    <lineage>
        <taxon>Bacteria</taxon>
        <taxon>Bacillati</taxon>
        <taxon>Actinomycetota</taxon>
        <taxon>Actinomycetes</taxon>
        <taxon>Pseudonocardiales</taxon>
        <taxon>Pseudonocardiaceae</taxon>
        <taxon>Haloechinothrix</taxon>
    </lineage>
</organism>
<proteinExistence type="predicted"/>
<reference evidence="1 2" key="1">
    <citation type="submission" date="2017-06" db="EMBL/GenBank/DDBJ databases">
        <authorList>
            <person name="Kim H.J."/>
            <person name="Triplett B.A."/>
        </authorList>
    </citation>
    <scope>NUCLEOTIDE SEQUENCE [LARGE SCALE GENOMIC DNA]</scope>
    <source>
        <strain evidence="1 2">DSM 45207</strain>
    </source>
</reference>
<dbReference type="SUPFAM" id="SSF53474">
    <property type="entry name" value="alpha/beta-Hydrolases"/>
    <property type="match status" value="1"/>
</dbReference>
<evidence type="ECO:0000313" key="1">
    <source>
        <dbReference type="EMBL" id="SNR74063.1"/>
    </source>
</evidence>
<gene>
    <name evidence="1" type="ORF">SAMN06265360_1178</name>
</gene>
<dbReference type="EMBL" id="FZNW01000017">
    <property type="protein sequence ID" value="SNR74063.1"/>
    <property type="molecule type" value="Genomic_DNA"/>
</dbReference>
<keyword evidence="2" id="KW-1185">Reference proteome</keyword>
<dbReference type="RefSeq" id="WP_089302494.1">
    <property type="nucleotide sequence ID" value="NZ_FZNW01000017.1"/>
</dbReference>
<protein>
    <recommendedName>
        <fullName evidence="3">Alpha/beta hydrolase</fullName>
    </recommendedName>
</protein>
<evidence type="ECO:0008006" key="3">
    <source>
        <dbReference type="Google" id="ProtNLM"/>
    </source>
</evidence>
<name>A0A238YU01_9PSEU</name>
<accession>A0A238YU01</accession>